<keyword evidence="3" id="KW-1185">Reference proteome</keyword>
<proteinExistence type="predicted"/>
<dbReference type="PANTHER" id="PTHR28083">
    <property type="entry name" value="GOOD FOR FULL DBP5 ACTIVITY PROTEIN 2"/>
    <property type="match status" value="1"/>
</dbReference>
<evidence type="ECO:0000313" key="3">
    <source>
        <dbReference type="Proteomes" id="UP000481288"/>
    </source>
</evidence>
<dbReference type="AlphaFoldDB" id="A0A7D8YIM9"/>
<feature type="domain" description="Gfd2/YDR514C-like C-terminal" evidence="1">
    <location>
        <begin position="101"/>
        <end position="210"/>
    </location>
</feature>
<evidence type="ECO:0000259" key="1">
    <source>
        <dbReference type="Pfam" id="PF21762"/>
    </source>
</evidence>
<dbReference type="OrthoDB" id="5953249at2759"/>
<dbReference type="PANTHER" id="PTHR28083:SF1">
    <property type="entry name" value="GOOD FOR FULL DBP5 ACTIVITY PROTEIN 2"/>
    <property type="match status" value="1"/>
</dbReference>
<dbReference type="EMBL" id="QGMG01001623">
    <property type="protein sequence ID" value="TVY46209.1"/>
    <property type="molecule type" value="Genomic_DNA"/>
</dbReference>
<gene>
    <name evidence="2" type="ORF">LCER1_G009075</name>
</gene>
<dbReference type="Proteomes" id="UP000481288">
    <property type="component" value="Unassembled WGS sequence"/>
</dbReference>
<name>A0A7D8YIM9_9HELO</name>
<dbReference type="Pfam" id="PF21762">
    <property type="entry name" value="DEDDh_C"/>
    <property type="match status" value="1"/>
</dbReference>
<protein>
    <recommendedName>
        <fullName evidence="1">Gfd2/YDR514C-like C-terminal domain-containing protein</fullName>
    </recommendedName>
</protein>
<evidence type="ECO:0000313" key="2">
    <source>
        <dbReference type="EMBL" id="TVY46209.1"/>
    </source>
</evidence>
<accession>A0A7D8YIM9</accession>
<comment type="caution">
    <text evidence="2">The sequence shown here is derived from an EMBL/GenBank/DDBJ whole genome shotgun (WGS) entry which is preliminary data.</text>
</comment>
<sequence length="249" mass="26581">MKPGKSLGLPTNDSKSTPTEYSDVLFICIDFENGKQIISRVIDNDCIGKIEAQAGVSIFDTRTLMNSPLPSPSQETPLPVGLQTYNIGLGGSPSTKKLVDRRFLFGETKWIQLADLSASIEKLVDRTRNIVLVGHGFAADLHVLKALGFDLETSIAGFLDTEAEARAIFGPPNARGGLRLGRVLARLKCAVGGCHVAGNDGNFTLRALLLLAAEAYSGSEDSLDGSARERLEIIRAIGLRGEVTTGVVD</sequence>
<reference evidence="2 3" key="1">
    <citation type="submission" date="2018-05" db="EMBL/GenBank/DDBJ databases">
        <title>Whole genome sequencing for identification of molecular markers to develop diagnostic detection tools for the regulated plant pathogen Lachnellula willkommii.</title>
        <authorList>
            <person name="Giroux E."/>
            <person name="Bilodeau G."/>
        </authorList>
    </citation>
    <scope>NUCLEOTIDE SEQUENCE [LARGE SCALE GENOMIC DNA]</scope>
    <source>
        <strain evidence="2 3">CBS 625.97</strain>
    </source>
</reference>
<dbReference type="SUPFAM" id="SSF53098">
    <property type="entry name" value="Ribonuclease H-like"/>
    <property type="match status" value="1"/>
</dbReference>
<dbReference type="InterPro" id="IPR040151">
    <property type="entry name" value="Gfd2/YDR514C-like"/>
</dbReference>
<dbReference type="InterPro" id="IPR048519">
    <property type="entry name" value="Gfd2/YDR514C-like_C"/>
</dbReference>
<organism evidence="2 3">
    <name type="scientific">Lachnellula cervina</name>
    <dbReference type="NCBI Taxonomy" id="1316786"/>
    <lineage>
        <taxon>Eukaryota</taxon>
        <taxon>Fungi</taxon>
        <taxon>Dikarya</taxon>
        <taxon>Ascomycota</taxon>
        <taxon>Pezizomycotina</taxon>
        <taxon>Leotiomycetes</taxon>
        <taxon>Helotiales</taxon>
        <taxon>Lachnaceae</taxon>
        <taxon>Lachnellula</taxon>
    </lineage>
</organism>
<dbReference type="InterPro" id="IPR012337">
    <property type="entry name" value="RNaseH-like_sf"/>
</dbReference>